<dbReference type="EMBL" id="CDMZ01000151">
    <property type="protein sequence ID" value="CEM07881.1"/>
    <property type="molecule type" value="Genomic_DNA"/>
</dbReference>
<evidence type="ECO:0000256" key="1">
    <source>
        <dbReference type="SAM" id="MobiDB-lite"/>
    </source>
</evidence>
<protein>
    <submittedName>
        <fullName evidence="2">Uncharacterized protein</fullName>
    </submittedName>
</protein>
<dbReference type="VEuPathDB" id="CryptoDB:Cvel_15392"/>
<proteinExistence type="predicted"/>
<dbReference type="AlphaFoldDB" id="A0A0G4F6Y1"/>
<feature type="region of interest" description="Disordered" evidence="1">
    <location>
        <begin position="1"/>
        <end position="24"/>
    </location>
</feature>
<accession>A0A0G4F6Y1</accession>
<evidence type="ECO:0000313" key="2">
    <source>
        <dbReference type="EMBL" id="CEM07881.1"/>
    </source>
</evidence>
<gene>
    <name evidence="2" type="ORF">Cvel_15392</name>
</gene>
<organism evidence="2">
    <name type="scientific">Chromera velia CCMP2878</name>
    <dbReference type="NCBI Taxonomy" id="1169474"/>
    <lineage>
        <taxon>Eukaryota</taxon>
        <taxon>Sar</taxon>
        <taxon>Alveolata</taxon>
        <taxon>Colpodellida</taxon>
        <taxon>Chromeraceae</taxon>
        <taxon>Chromera</taxon>
    </lineage>
</organism>
<sequence length="141" mass="15546">MDPTGGKASGKAVSCAVPNANDPESKDAKRIIEFLKEKENSVYIFERMQEDQVRGEYFLDAACLPHTRVSWQEFNAQSVPVPPVCSGDPASFDTMCSLLQASFKENGVNLRFVDGNRTQRLGTDINTALTMTREAHSVMDA</sequence>
<reference evidence="2" key="1">
    <citation type="submission" date="2014-11" db="EMBL/GenBank/DDBJ databases">
        <authorList>
            <person name="Otto D Thomas"/>
            <person name="Naeem Raeece"/>
        </authorList>
    </citation>
    <scope>NUCLEOTIDE SEQUENCE</scope>
</reference>
<name>A0A0G4F6Y1_9ALVE</name>